<dbReference type="Pfam" id="PF02798">
    <property type="entry name" value="GST_N"/>
    <property type="match status" value="1"/>
</dbReference>
<reference evidence="2 3" key="1">
    <citation type="journal article" date="2019" name="PLoS Biol.">
        <title>Sex chromosomes control vertical transmission of feminizing Wolbachia symbionts in an isopod.</title>
        <authorList>
            <person name="Becking T."/>
            <person name="Chebbi M.A."/>
            <person name="Giraud I."/>
            <person name="Moumen B."/>
            <person name="Laverre T."/>
            <person name="Caubet Y."/>
            <person name="Peccoud J."/>
            <person name="Gilbert C."/>
            <person name="Cordaux R."/>
        </authorList>
    </citation>
    <scope>NUCLEOTIDE SEQUENCE [LARGE SCALE GENOMIC DNA]</scope>
    <source>
        <strain evidence="2">ANa2</strain>
        <tissue evidence="2">Whole body excluding digestive tract and cuticle</tissue>
    </source>
</reference>
<feature type="non-terminal residue" evidence="2">
    <location>
        <position position="114"/>
    </location>
</feature>
<dbReference type="GO" id="GO:0004364">
    <property type="term" value="F:glutathione transferase activity"/>
    <property type="evidence" value="ECO:0007669"/>
    <property type="project" value="TreeGrafter"/>
</dbReference>
<dbReference type="InterPro" id="IPR040079">
    <property type="entry name" value="Glutathione_S-Trfase"/>
</dbReference>
<dbReference type="GO" id="GO:0006749">
    <property type="term" value="P:glutathione metabolic process"/>
    <property type="evidence" value="ECO:0007669"/>
    <property type="project" value="TreeGrafter"/>
</dbReference>
<organism evidence="2 3">
    <name type="scientific">Armadillidium nasatum</name>
    <dbReference type="NCBI Taxonomy" id="96803"/>
    <lineage>
        <taxon>Eukaryota</taxon>
        <taxon>Metazoa</taxon>
        <taxon>Ecdysozoa</taxon>
        <taxon>Arthropoda</taxon>
        <taxon>Crustacea</taxon>
        <taxon>Multicrustacea</taxon>
        <taxon>Malacostraca</taxon>
        <taxon>Eumalacostraca</taxon>
        <taxon>Peracarida</taxon>
        <taxon>Isopoda</taxon>
        <taxon>Oniscidea</taxon>
        <taxon>Crinocheta</taxon>
        <taxon>Armadillidiidae</taxon>
        <taxon>Armadillidium</taxon>
    </lineage>
</organism>
<dbReference type="PROSITE" id="PS50404">
    <property type="entry name" value="GST_NTER"/>
    <property type="match status" value="1"/>
</dbReference>
<name>A0A5N5SMU0_9CRUS</name>
<dbReference type="Gene3D" id="1.20.1050.10">
    <property type="match status" value="1"/>
</dbReference>
<dbReference type="InterPro" id="IPR036249">
    <property type="entry name" value="Thioredoxin-like_sf"/>
</dbReference>
<sequence>MTIDFYWSKGSPRSQAALLTIRALELDVNFKEVKMYEGEQVKTKFLSINPEHCLPTIVDGDFKLWESRVISTYLVSQYGKNDNLYPKDAKSKASVDRLMYFDSSVLNARFADYI</sequence>
<keyword evidence="3" id="KW-1185">Reference proteome</keyword>
<dbReference type="Proteomes" id="UP000326759">
    <property type="component" value="Unassembled WGS sequence"/>
</dbReference>
<dbReference type="EMBL" id="SEYY01023189">
    <property type="protein sequence ID" value="KAB7495028.1"/>
    <property type="molecule type" value="Genomic_DNA"/>
</dbReference>
<evidence type="ECO:0000259" key="1">
    <source>
        <dbReference type="PROSITE" id="PS50404"/>
    </source>
</evidence>
<dbReference type="FunFam" id="3.40.30.10:FF:000034">
    <property type="entry name" value="glutathione S-transferase 1"/>
    <property type="match status" value="1"/>
</dbReference>
<gene>
    <name evidence="2" type="primary">GstD1_5</name>
    <name evidence="2" type="ORF">Anas_04653</name>
</gene>
<dbReference type="PANTHER" id="PTHR43969:SF9">
    <property type="entry name" value="GLUTATHIONE S TRANSFERASE D10, ISOFORM A-RELATED"/>
    <property type="match status" value="1"/>
</dbReference>
<proteinExistence type="predicted"/>
<dbReference type="SFLD" id="SFLDS00019">
    <property type="entry name" value="Glutathione_Transferase_(cytos"/>
    <property type="match status" value="1"/>
</dbReference>
<feature type="domain" description="GST N-terminal" evidence="1">
    <location>
        <begin position="1"/>
        <end position="82"/>
    </location>
</feature>
<evidence type="ECO:0000313" key="2">
    <source>
        <dbReference type="EMBL" id="KAB7495028.1"/>
    </source>
</evidence>
<dbReference type="InterPro" id="IPR004045">
    <property type="entry name" value="Glutathione_S-Trfase_N"/>
</dbReference>
<dbReference type="AlphaFoldDB" id="A0A5N5SMU0"/>
<dbReference type="Gene3D" id="3.40.30.10">
    <property type="entry name" value="Glutaredoxin"/>
    <property type="match status" value="1"/>
</dbReference>
<keyword evidence="2" id="KW-0808">Transferase</keyword>
<comment type="caution">
    <text evidence="2">The sequence shown here is derived from an EMBL/GenBank/DDBJ whole genome shotgun (WGS) entry which is preliminary data.</text>
</comment>
<dbReference type="OrthoDB" id="2309723at2759"/>
<dbReference type="PANTHER" id="PTHR43969">
    <property type="entry name" value="GLUTATHIONE S TRANSFERASE D10, ISOFORM A-RELATED"/>
    <property type="match status" value="1"/>
</dbReference>
<evidence type="ECO:0000313" key="3">
    <source>
        <dbReference type="Proteomes" id="UP000326759"/>
    </source>
</evidence>
<dbReference type="SFLD" id="SFLDG00358">
    <property type="entry name" value="Main_(cytGST)"/>
    <property type="match status" value="1"/>
</dbReference>
<accession>A0A5N5SMU0</accession>
<protein>
    <submittedName>
        <fullName evidence="2">Glutathione S-transferase 1, isoform C</fullName>
    </submittedName>
</protein>
<dbReference type="SUPFAM" id="SSF52833">
    <property type="entry name" value="Thioredoxin-like"/>
    <property type="match status" value="1"/>
</dbReference>